<dbReference type="AlphaFoldDB" id="A0AAD6WF24"/>
<sequence>MFPLKNTKLVGSISTPLMLELSKPRLGCLLWNEATIGGFLLPNIYGDDSVGAVLQQDPSLALDTLWMILKL</sequence>
<protein>
    <submittedName>
        <fullName evidence="1">Uncharacterized protein</fullName>
    </submittedName>
</protein>
<evidence type="ECO:0000313" key="1">
    <source>
        <dbReference type="EMBL" id="KAJ7010400.1"/>
    </source>
</evidence>
<comment type="caution">
    <text evidence="1">The sequence shown here is derived from an EMBL/GenBank/DDBJ whole genome shotgun (WGS) entry which is preliminary data.</text>
</comment>
<keyword evidence="2" id="KW-1185">Reference proteome</keyword>
<organism evidence="1 2">
    <name type="scientific">Populus alba x Populus x berolinensis</name>
    <dbReference type="NCBI Taxonomy" id="444605"/>
    <lineage>
        <taxon>Eukaryota</taxon>
        <taxon>Viridiplantae</taxon>
        <taxon>Streptophyta</taxon>
        <taxon>Embryophyta</taxon>
        <taxon>Tracheophyta</taxon>
        <taxon>Spermatophyta</taxon>
        <taxon>Magnoliopsida</taxon>
        <taxon>eudicotyledons</taxon>
        <taxon>Gunneridae</taxon>
        <taxon>Pentapetalae</taxon>
        <taxon>rosids</taxon>
        <taxon>fabids</taxon>
        <taxon>Malpighiales</taxon>
        <taxon>Salicaceae</taxon>
        <taxon>Saliceae</taxon>
        <taxon>Populus</taxon>
    </lineage>
</organism>
<evidence type="ECO:0000313" key="2">
    <source>
        <dbReference type="Proteomes" id="UP001164929"/>
    </source>
</evidence>
<dbReference type="Proteomes" id="UP001164929">
    <property type="component" value="Chromosome 1"/>
</dbReference>
<accession>A0AAD6WF24</accession>
<proteinExistence type="predicted"/>
<name>A0AAD6WF24_9ROSI</name>
<gene>
    <name evidence="1" type="ORF">NC653_000983</name>
</gene>
<dbReference type="EMBL" id="JAQIZT010000001">
    <property type="protein sequence ID" value="KAJ7010400.1"/>
    <property type="molecule type" value="Genomic_DNA"/>
</dbReference>
<reference evidence="1 2" key="1">
    <citation type="journal article" date="2023" name="Mol. Ecol. Resour.">
        <title>Chromosome-level genome assembly of a triploid poplar Populus alba 'Berolinensis'.</title>
        <authorList>
            <person name="Chen S."/>
            <person name="Yu Y."/>
            <person name="Wang X."/>
            <person name="Wang S."/>
            <person name="Zhang T."/>
            <person name="Zhou Y."/>
            <person name="He R."/>
            <person name="Meng N."/>
            <person name="Wang Y."/>
            <person name="Liu W."/>
            <person name="Liu Z."/>
            <person name="Liu J."/>
            <person name="Guo Q."/>
            <person name="Huang H."/>
            <person name="Sederoff R.R."/>
            <person name="Wang G."/>
            <person name="Qu G."/>
            <person name="Chen S."/>
        </authorList>
    </citation>
    <scope>NUCLEOTIDE SEQUENCE [LARGE SCALE GENOMIC DNA]</scope>
    <source>
        <strain evidence="1">SC-2020</strain>
    </source>
</reference>